<evidence type="ECO:0000256" key="1">
    <source>
        <dbReference type="ARBA" id="ARBA00022729"/>
    </source>
</evidence>
<dbReference type="CDD" id="cd08497">
    <property type="entry name" value="MbnE-like"/>
    <property type="match status" value="1"/>
</dbReference>
<dbReference type="PANTHER" id="PTHR30290">
    <property type="entry name" value="PERIPLASMIC BINDING COMPONENT OF ABC TRANSPORTER"/>
    <property type="match status" value="1"/>
</dbReference>
<dbReference type="GO" id="GO:0030288">
    <property type="term" value="C:outer membrane-bounded periplasmic space"/>
    <property type="evidence" value="ECO:0007669"/>
    <property type="project" value="TreeGrafter"/>
</dbReference>
<comment type="caution">
    <text evidence="3">The sequence shown here is derived from an EMBL/GenBank/DDBJ whole genome shotgun (WGS) entry which is preliminary data.</text>
</comment>
<evidence type="ECO:0000313" key="4">
    <source>
        <dbReference type="Proteomes" id="UP000316199"/>
    </source>
</evidence>
<dbReference type="GO" id="GO:0043190">
    <property type="term" value="C:ATP-binding cassette (ABC) transporter complex"/>
    <property type="evidence" value="ECO:0007669"/>
    <property type="project" value="InterPro"/>
</dbReference>
<dbReference type="Gene3D" id="3.10.105.10">
    <property type="entry name" value="Dipeptide-binding Protein, Domain 3"/>
    <property type="match status" value="1"/>
</dbReference>
<dbReference type="InterPro" id="IPR030678">
    <property type="entry name" value="Peptide/Ni-bd"/>
</dbReference>
<dbReference type="Pfam" id="PF00496">
    <property type="entry name" value="SBP_bac_5"/>
    <property type="match status" value="1"/>
</dbReference>
<dbReference type="InterPro" id="IPR039424">
    <property type="entry name" value="SBP_5"/>
</dbReference>
<dbReference type="GO" id="GO:1904680">
    <property type="term" value="F:peptide transmembrane transporter activity"/>
    <property type="evidence" value="ECO:0007669"/>
    <property type="project" value="TreeGrafter"/>
</dbReference>
<gene>
    <name evidence="3" type="ORF">EVA68_06390</name>
</gene>
<evidence type="ECO:0000313" key="3">
    <source>
        <dbReference type="EMBL" id="RZO75699.1"/>
    </source>
</evidence>
<sequence length="582" mass="67611">MEHFDYVNPEAPKGGTTRVSAIGAFNNLNHLVDKGTLALYIDPRYFSMIHDQLMVPSEDELATYYGRLAKTIEVADDYSWVTYTLRQTARWHDGAPVTMEDILWSFDVYKNKASFGWQAAFRDIKSVEQIGPWQFKFHFVETAEKSAQLIVQTARFTPLPKHYYANHRFDQTTLEPPLTNGPYQIVGVDPGRKLILERVNDYWAKNLANTKGMYNFDRLELTYFFDTSVMLQAFRAGVFDYYGEQDERKFHTEYNFAGRREGLFKAETYTGGRAYGMFEGIILNTRKPIFQDIRVREALTLAYNFEWANRVLWYEGLARNNSFFMRSSLQAKDLPSKDELILLEPFRTQLPARVFSQQVPLPLNQPLGRNRDTLAAADALLREAGWVVKNFVRVNKQSGKPLTFDFIISSSEYEMMLLPFVDNLKRLGIYTTIRKIEKNLMVNRLRSYDFDSTIRRIYTFDVPLADRLRSQYTSEYADPPNMQNYPGIKNPVIDFLVEKIAQAKTEKEMNAAGRALDRVLLWNFYVIPDGHPKGRHSVYWDRFGHPPYGAPHMHWAGFPNMWWFDPAKSARVDAGILKVNND</sequence>
<dbReference type="InterPro" id="IPR000914">
    <property type="entry name" value="SBP_5_dom"/>
</dbReference>
<protein>
    <submittedName>
        <fullName evidence="3">ABC transporter substrate-binding protein</fullName>
    </submittedName>
</protein>
<organism evidence="3 4">
    <name type="scientific">OM182 bacterium</name>
    <dbReference type="NCBI Taxonomy" id="2510334"/>
    <lineage>
        <taxon>Bacteria</taxon>
        <taxon>Pseudomonadati</taxon>
        <taxon>Pseudomonadota</taxon>
        <taxon>Gammaproteobacteria</taxon>
        <taxon>OMG group</taxon>
        <taxon>OM182 clade</taxon>
    </lineage>
</organism>
<proteinExistence type="predicted"/>
<reference evidence="3 4" key="1">
    <citation type="submission" date="2019-02" db="EMBL/GenBank/DDBJ databases">
        <title>Prokaryotic population dynamics and viral predation in marine succession experiment using metagenomics: the confinement effect.</title>
        <authorList>
            <person name="Haro-Moreno J.M."/>
            <person name="Rodriguez-Valera F."/>
            <person name="Lopez-Perez M."/>
        </authorList>
    </citation>
    <scope>NUCLEOTIDE SEQUENCE [LARGE SCALE GENOMIC DNA]</scope>
    <source>
        <strain evidence="3">MED-G157</strain>
    </source>
</reference>
<dbReference type="PIRSF" id="PIRSF002741">
    <property type="entry name" value="MppA"/>
    <property type="match status" value="1"/>
</dbReference>
<dbReference type="PANTHER" id="PTHR30290:SF64">
    <property type="entry name" value="ABC TRANSPORTER PERIPLASMIC BINDING PROTEIN"/>
    <property type="match status" value="1"/>
</dbReference>
<feature type="domain" description="Solute-binding protein family 5" evidence="2">
    <location>
        <begin position="64"/>
        <end position="462"/>
    </location>
</feature>
<dbReference type="Gene3D" id="3.40.190.10">
    <property type="entry name" value="Periplasmic binding protein-like II"/>
    <property type="match status" value="1"/>
</dbReference>
<dbReference type="GO" id="GO:0015833">
    <property type="term" value="P:peptide transport"/>
    <property type="evidence" value="ECO:0007669"/>
    <property type="project" value="TreeGrafter"/>
</dbReference>
<dbReference type="AlphaFoldDB" id="A0A520RZP2"/>
<keyword evidence="1" id="KW-0732">Signal</keyword>
<evidence type="ECO:0000259" key="2">
    <source>
        <dbReference type="Pfam" id="PF00496"/>
    </source>
</evidence>
<dbReference type="Proteomes" id="UP000316199">
    <property type="component" value="Unassembled WGS sequence"/>
</dbReference>
<dbReference type="SUPFAM" id="SSF53850">
    <property type="entry name" value="Periplasmic binding protein-like II"/>
    <property type="match status" value="1"/>
</dbReference>
<accession>A0A520RZP2</accession>
<dbReference type="EMBL" id="SHAG01000027">
    <property type="protein sequence ID" value="RZO75699.1"/>
    <property type="molecule type" value="Genomic_DNA"/>
</dbReference>
<name>A0A520RZP2_9GAMM</name>
<dbReference type="GO" id="GO:0042884">
    <property type="term" value="P:microcin transport"/>
    <property type="evidence" value="ECO:0007669"/>
    <property type="project" value="TreeGrafter"/>
</dbReference>